<dbReference type="HOGENOM" id="CLU_3328468_0_0_6"/>
<dbReference type="KEGG" id="gsn:YC6258_01601"/>
<protein>
    <submittedName>
        <fullName evidence="1">Uncharacterized protein</fullName>
    </submittedName>
</protein>
<evidence type="ECO:0000313" key="2">
    <source>
        <dbReference type="Proteomes" id="UP000032266"/>
    </source>
</evidence>
<dbReference type="Proteomes" id="UP000032266">
    <property type="component" value="Chromosome"/>
</dbReference>
<organism evidence="1 2">
    <name type="scientific">Gynuella sunshinyii YC6258</name>
    <dbReference type="NCBI Taxonomy" id="1445510"/>
    <lineage>
        <taxon>Bacteria</taxon>
        <taxon>Pseudomonadati</taxon>
        <taxon>Pseudomonadota</taxon>
        <taxon>Gammaproteobacteria</taxon>
        <taxon>Oceanospirillales</taxon>
        <taxon>Saccharospirillaceae</taxon>
        <taxon>Gynuella</taxon>
    </lineage>
</organism>
<sequence>MAGCGRQILHGRIELYFATDPTVNPINTRLFLSSILLL</sequence>
<accession>A0A0C5VTK6</accession>
<keyword evidence="2" id="KW-1185">Reference proteome</keyword>
<dbReference type="EMBL" id="CP007142">
    <property type="protein sequence ID" value="AJQ93649.1"/>
    <property type="molecule type" value="Genomic_DNA"/>
</dbReference>
<dbReference type="AlphaFoldDB" id="A0A0C5VTK6"/>
<proteinExistence type="predicted"/>
<name>A0A0C5VTK6_9GAMM</name>
<reference evidence="1 2" key="1">
    <citation type="submission" date="2014-01" db="EMBL/GenBank/DDBJ databases">
        <title>Full genme sequencing of cellulolytic bacterium Gynuella sunshinyii YC6258T gen. nov., sp. nov.</title>
        <authorList>
            <person name="Khan H."/>
            <person name="Chung E.J."/>
            <person name="Chung Y.R."/>
        </authorList>
    </citation>
    <scope>NUCLEOTIDE SEQUENCE [LARGE SCALE GENOMIC DNA]</scope>
    <source>
        <strain evidence="1 2">YC6258</strain>
    </source>
</reference>
<gene>
    <name evidence="1" type="ORF">YC6258_01601</name>
</gene>
<evidence type="ECO:0000313" key="1">
    <source>
        <dbReference type="EMBL" id="AJQ93649.1"/>
    </source>
</evidence>